<reference evidence="1" key="2">
    <citation type="journal article" date="2021" name="PeerJ">
        <title>Extensive microbial diversity within the chicken gut microbiome revealed by metagenomics and culture.</title>
        <authorList>
            <person name="Gilroy R."/>
            <person name="Ravi A."/>
            <person name="Getino M."/>
            <person name="Pursley I."/>
            <person name="Horton D.L."/>
            <person name="Alikhan N.F."/>
            <person name="Baker D."/>
            <person name="Gharbi K."/>
            <person name="Hall N."/>
            <person name="Watson M."/>
            <person name="Adriaenssens E.M."/>
            <person name="Foster-Nyarko E."/>
            <person name="Jarju S."/>
            <person name="Secka A."/>
            <person name="Antonio M."/>
            <person name="Oren A."/>
            <person name="Chaudhuri R.R."/>
            <person name="La Ragione R."/>
            <person name="Hildebrand F."/>
            <person name="Pallen M.J."/>
        </authorList>
    </citation>
    <scope>NUCLEOTIDE SEQUENCE</scope>
    <source>
        <strain evidence="1">CHK190-19873</strain>
    </source>
</reference>
<dbReference type="Gene3D" id="3.40.50.1240">
    <property type="entry name" value="Phosphoglycerate mutase-like"/>
    <property type="match status" value="1"/>
</dbReference>
<evidence type="ECO:0000313" key="2">
    <source>
        <dbReference type="Proteomes" id="UP000823935"/>
    </source>
</evidence>
<dbReference type="Proteomes" id="UP000823935">
    <property type="component" value="Unassembled WGS sequence"/>
</dbReference>
<organism evidence="1 2">
    <name type="scientific">Candidatus Limivivens intestinipullorum</name>
    <dbReference type="NCBI Taxonomy" id="2840858"/>
    <lineage>
        <taxon>Bacteria</taxon>
        <taxon>Bacillati</taxon>
        <taxon>Bacillota</taxon>
        <taxon>Clostridia</taxon>
        <taxon>Lachnospirales</taxon>
        <taxon>Lachnospiraceae</taxon>
        <taxon>Lachnospiraceae incertae sedis</taxon>
        <taxon>Candidatus Limivivens</taxon>
    </lineage>
</organism>
<dbReference type="InterPro" id="IPR050275">
    <property type="entry name" value="PGM_Phosphatase"/>
</dbReference>
<dbReference type="GO" id="GO:0005737">
    <property type="term" value="C:cytoplasm"/>
    <property type="evidence" value="ECO:0007669"/>
    <property type="project" value="TreeGrafter"/>
</dbReference>
<comment type="caution">
    <text evidence="1">The sequence shown here is derived from an EMBL/GenBank/DDBJ whole genome shotgun (WGS) entry which is preliminary data.</text>
</comment>
<dbReference type="GO" id="GO:0016791">
    <property type="term" value="F:phosphatase activity"/>
    <property type="evidence" value="ECO:0007669"/>
    <property type="project" value="TreeGrafter"/>
</dbReference>
<dbReference type="CDD" id="cd07067">
    <property type="entry name" value="HP_PGM_like"/>
    <property type="match status" value="1"/>
</dbReference>
<dbReference type="InterPro" id="IPR029033">
    <property type="entry name" value="His_PPase_superfam"/>
</dbReference>
<dbReference type="AlphaFoldDB" id="A0A9D1JJ43"/>
<dbReference type="EMBL" id="DVIQ01000023">
    <property type="protein sequence ID" value="HIS30781.1"/>
    <property type="molecule type" value="Genomic_DNA"/>
</dbReference>
<evidence type="ECO:0000313" key="1">
    <source>
        <dbReference type="EMBL" id="HIS30781.1"/>
    </source>
</evidence>
<gene>
    <name evidence="1" type="ORF">IAB44_04410</name>
</gene>
<dbReference type="PANTHER" id="PTHR48100">
    <property type="entry name" value="BROAD-SPECIFICITY PHOSPHATASE YOR283W-RELATED"/>
    <property type="match status" value="1"/>
</dbReference>
<name>A0A9D1JJ43_9FIRM</name>
<dbReference type="SUPFAM" id="SSF53254">
    <property type="entry name" value="Phosphoglycerate mutase-like"/>
    <property type="match status" value="1"/>
</dbReference>
<reference evidence="1" key="1">
    <citation type="submission" date="2020-10" db="EMBL/GenBank/DDBJ databases">
        <authorList>
            <person name="Gilroy R."/>
        </authorList>
    </citation>
    <scope>NUCLEOTIDE SEQUENCE</scope>
    <source>
        <strain evidence="1">CHK190-19873</strain>
    </source>
</reference>
<proteinExistence type="predicted"/>
<sequence length="173" mass="20025">MFYLIRHGQADYSEKHTKIYEGVGIDFSPLSPDGIRQIKRTALDPRLKNAELILSSPYTRALHTAAILSKELQKDIAVETDLHEWMANKNYQYNAAHMPDNYKEFMDCKGEYPDGIEREWEDNHRLQTRLTGVLEKYRKYGHVIVVCHGILIHSVAPDHWPENGEIIEYGGDL</sequence>
<accession>A0A9D1JJ43</accession>
<dbReference type="Pfam" id="PF00300">
    <property type="entry name" value="His_Phos_1"/>
    <property type="match status" value="1"/>
</dbReference>
<dbReference type="InterPro" id="IPR013078">
    <property type="entry name" value="His_Pase_superF_clade-1"/>
</dbReference>
<dbReference type="PANTHER" id="PTHR48100:SF59">
    <property type="entry name" value="ADENOSYLCOBALAMIN_ALPHA-RIBAZOLE PHOSPHATASE"/>
    <property type="match status" value="1"/>
</dbReference>
<dbReference type="SMART" id="SM00855">
    <property type="entry name" value="PGAM"/>
    <property type="match status" value="1"/>
</dbReference>
<protein>
    <submittedName>
        <fullName evidence="1">Histidine phosphatase family protein</fullName>
    </submittedName>
</protein>